<protein>
    <recommendedName>
        <fullName evidence="9">TRAP transporter small permease protein</fullName>
    </recommendedName>
</protein>
<feature type="domain" description="Tripartite ATP-independent periplasmic transporters DctQ component" evidence="10">
    <location>
        <begin position="56"/>
        <end position="163"/>
    </location>
</feature>
<evidence type="ECO:0000256" key="5">
    <source>
        <dbReference type="ARBA" id="ARBA00022692"/>
    </source>
</evidence>
<comment type="similarity">
    <text evidence="8 9">Belongs to the TRAP transporter small permease family.</text>
</comment>
<dbReference type="Pfam" id="PF04290">
    <property type="entry name" value="DctQ"/>
    <property type="match status" value="1"/>
</dbReference>
<evidence type="ECO:0000256" key="6">
    <source>
        <dbReference type="ARBA" id="ARBA00022989"/>
    </source>
</evidence>
<dbReference type="RefSeq" id="WP_147851743.1">
    <property type="nucleotide sequence ID" value="NZ_VDUZ01000063.1"/>
</dbReference>
<feature type="transmembrane region" description="Helical" evidence="9">
    <location>
        <begin position="12"/>
        <end position="39"/>
    </location>
</feature>
<dbReference type="GO" id="GO:0022857">
    <property type="term" value="F:transmembrane transporter activity"/>
    <property type="evidence" value="ECO:0007669"/>
    <property type="project" value="UniProtKB-UniRule"/>
</dbReference>
<keyword evidence="3" id="KW-1003">Cell membrane</keyword>
<keyword evidence="4 9" id="KW-0997">Cell inner membrane</keyword>
<dbReference type="Proteomes" id="UP000321638">
    <property type="component" value="Unassembled WGS sequence"/>
</dbReference>
<evidence type="ECO:0000256" key="9">
    <source>
        <dbReference type="RuleBase" id="RU369079"/>
    </source>
</evidence>
<keyword evidence="7 9" id="KW-0472">Membrane</keyword>
<sequence>MRAYLRKLYEAAGALGGLFMILLLVFVLYSVGPGVGLWLEQQVGLPNPFNYVARSADEFAGYAMLASAFLAMASTFGRGEHIRVTLFLQRLRGRARRYAELWCLALGSLLAGYLAWFSVRLCYVSWQLNDVSTGLIAVPLWIPQLGMAIGAVVLAIAVVEQLVVVAMGGPLMEEPSGEEAMHIER</sequence>
<gene>
    <name evidence="11" type="ORF">FHP25_35450</name>
</gene>
<evidence type="ECO:0000259" key="10">
    <source>
        <dbReference type="Pfam" id="PF04290"/>
    </source>
</evidence>
<keyword evidence="5 9" id="KW-0812">Transmembrane</keyword>
<feature type="transmembrane region" description="Helical" evidence="9">
    <location>
        <begin position="59"/>
        <end position="77"/>
    </location>
</feature>
<comment type="subcellular location">
    <subcellularLocation>
        <location evidence="1 9">Cell inner membrane</location>
        <topology evidence="1 9">Multi-pass membrane protein</topology>
    </subcellularLocation>
</comment>
<dbReference type="PANTHER" id="PTHR35011">
    <property type="entry name" value="2,3-DIKETO-L-GULONATE TRAP TRANSPORTER SMALL PERMEASE PROTEIN YIAM"/>
    <property type="match status" value="1"/>
</dbReference>
<evidence type="ECO:0000256" key="3">
    <source>
        <dbReference type="ARBA" id="ARBA00022475"/>
    </source>
</evidence>
<feature type="transmembrane region" description="Helical" evidence="9">
    <location>
        <begin position="136"/>
        <end position="159"/>
    </location>
</feature>
<reference evidence="11 12" key="1">
    <citation type="submission" date="2019-06" db="EMBL/GenBank/DDBJ databases">
        <title>New taxonomy in bacterial strain CC-CFT640, isolated from vineyard.</title>
        <authorList>
            <person name="Lin S.-Y."/>
            <person name="Tsai C.-F."/>
            <person name="Young C.-C."/>
        </authorList>
    </citation>
    <scope>NUCLEOTIDE SEQUENCE [LARGE SCALE GENOMIC DNA]</scope>
    <source>
        <strain evidence="11 12">CC-CFT640</strain>
    </source>
</reference>
<evidence type="ECO:0000256" key="2">
    <source>
        <dbReference type="ARBA" id="ARBA00022448"/>
    </source>
</evidence>
<comment type="function">
    <text evidence="9">Part of the tripartite ATP-independent periplasmic (TRAP) transport system.</text>
</comment>
<evidence type="ECO:0000256" key="7">
    <source>
        <dbReference type="ARBA" id="ARBA00023136"/>
    </source>
</evidence>
<dbReference type="InterPro" id="IPR055348">
    <property type="entry name" value="DctQ"/>
</dbReference>
<evidence type="ECO:0000256" key="8">
    <source>
        <dbReference type="ARBA" id="ARBA00038436"/>
    </source>
</evidence>
<name>A0A5C8PA46_9HYPH</name>
<comment type="caution">
    <text evidence="11">The sequence shown here is derived from an EMBL/GenBank/DDBJ whole genome shotgun (WGS) entry which is preliminary data.</text>
</comment>
<proteinExistence type="inferred from homology"/>
<keyword evidence="12" id="KW-1185">Reference proteome</keyword>
<dbReference type="InterPro" id="IPR007387">
    <property type="entry name" value="TRAP_DctQ"/>
</dbReference>
<keyword evidence="2 9" id="KW-0813">Transport</keyword>
<dbReference type="AlphaFoldDB" id="A0A5C8PA46"/>
<feature type="transmembrane region" description="Helical" evidence="9">
    <location>
        <begin position="98"/>
        <end position="116"/>
    </location>
</feature>
<evidence type="ECO:0000256" key="4">
    <source>
        <dbReference type="ARBA" id="ARBA00022519"/>
    </source>
</evidence>
<dbReference type="PANTHER" id="PTHR35011:SF10">
    <property type="entry name" value="TRAP TRANSPORTER SMALL PERMEASE PROTEIN"/>
    <property type="match status" value="1"/>
</dbReference>
<dbReference type="EMBL" id="VDUZ01000063">
    <property type="protein sequence ID" value="TXL70229.1"/>
    <property type="molecule type" value="Genomic_DNA"/>
</dbReference>
<dbReference type="GO" id="GO:0015740">
    <property type="term" value="P:C4-dicarboxylate transport"/>
    <property type="evidence" value="ECO:0007669"/>
    <property type="project" value="TreeGrafter"/>
</dbReference>
<keyword evidence="6 9" id="KW-1133">Transmembrane helix</keyword>
<dbReference type="GO" id="GO:0005886">
    <property type="term" value="C:plasma membrane"/>
    <property type="evidence" value="ECO:0007669"/>
    <property type="project" value="UniProtKB-SubCell"/>
</dbReference>
<accession>A0A5C8PA46</accession>
<evidence type="ECO:0000313" key="12">
    <source>
        <dbReference type="Proteomes" id="UP000321638"/>
    </source>
</evidence>
<organism evidence="11 12">
    <name type="scientific">Vineibacter terrae</name>
    <dbReference type="NCBI Taxonomy" id="2586908"/>
    <lineage>
        <taxon>Bacteria</taxon>
        <taxon>Pseudomonadati</taxon>
        <taxon>Pseudomonadota</taxon>
        <taxon>Alphaproteobacteria</taxon>
        <taxon>Hyphomicrobiales</taxon>
        <taxon>Vineibacter</taxon>
    </lineage>
</organism>
<evidence type="ECO:0000256" key="1">
    <source>
        <dbReference type="ARBA" id="ARBA00004429"/>
    </source>
</evidence>
<dbReference type="OrthoDB" id="9797534at2"/>
<evidence type="ECO:0000313" key="11">
    <source>
        <dbReference type="EMBL" id="TXL70229.1"/>
    </source>
</evidence>
<comment type="subunit">
    <text evidence="9">The complex comprises the extracytoplasmic solute receptor protein and the two transmembrane proteins.</text>
</comment>